<keyword evidence="2" id="KW-0808">Transferase</keyword>
<dbReference type="EMBL" id="CP002345">
    <property type="protein sequence ID" value="ADQ80799.1"/>
    <property type="molecule type" value="Genomic_DNA"/>
</dbReference>
<dbReference type="Gene3D" id="3.40.50.2000">
    <property type="entry name" value="Glycogen Phosphorylase B"/>
    <property type="match status" value="2"/>
</dbReference>
<dbReference type="InterPro" id="IPR001296">
    <property type="entry name" value="Glyco_trans_1"/>
</dbReference>
<gene>
    <name evidence="2" type="ordered locus">Palpr_2669</name>
</gene>
<dbReference type="SUPFAM" id="SSF48208">
    <property type="entry name" value="Six-hairpin glycosidases"/>
    <property type="match status" value="1"/>
</dbReference>
<dbReference type="Pfam" id="PF00534">
    <property type="entry name" value="Glycos_transf_1"/>
    <property type="match status" value="1"/>
</dbReference>
<dbReference type="PANTHER" id="PTHR12526:SF572">
    <property type="entry name" value="BLL5144 PROTEIN"/>
    <property type="match status" value="1"/>
</dbReference>
<dbReference type="GO" id="GO:0016757">
    <property type="term" value="F:glycosyltransferase activity"/>
    <property type="evidence" value="ECO:0007669"/>
    <property type="project" value="InterPro"/>
</dbReference>
<name>E4T7V5_PALPW</name>
<dbReference type="RefSeq" id="WP_013446168.1">
    <property type="nucleotide sequence ID" value="NC_014734.1"/>
</dbReference>
<dbReference type="CAZy" id="GT4">
    <property type="family name" value="Glycosyltransferase Family 4"/>
</dbReference>
<accession>E4T7V5</accession>
<evidence type="ECO:0000259" key="1">
    <source>
        <dbReference type="Pfam" id="PF00534"/>
    </source>
</evidence>
<evidence type="ECO:0000313" key="3">
    <source>
        <dbReference type="Proteomes" id="UP000008718"/>
    </source>
</evidence>
<reference key="1">
    <citation type="submission" date="2010-11" db="EMBL/GenBank/DDBJ databases">
        <title>The complete genome of Paludibacter propionicigenes DSM 17365.</title>
        <authorList>
            <consortium name="US DOE Joint Genome Institute (JGI-PGF)"/>
            <person name="Lucas S."/>
            <person name="Copeland A."/>
            <person name="Lapidus A."/>
            <person name="Bruce D."/>
            <person name="Goodwin L."/>
            <person name="Pitluck S."/>
            <person name="Kyrpides N."/>
            <person name="Mavromatis K."/>
            <person name="Ivanova N."/>
            <person name="Munk A.C."/>
            <person name="Brettin T."/>
            <person name="Detter J.C."/>
            <person name="Han C."/>
            <person name="Tapia R."/>
            <person name="Land M."/>
            <person name="Hauser L."/>
            <person name="Markowitz V."/>
            <person name="Cheng J.-F."/>
            <person name="Hugenholtz P."/>
            <person name="Woyke T."/>
            <person name="Wu D."/>
            <person name="Gronow S."/>
            <person name="Wellnitz S."/>
            <person name="Brambilla E."/>
            <person name="Klenk H.-P."/>
            <person name="Eisen J.A."/>
        </authorList>
    </citation>
    <scope>NUCLEOTIDE SEQUENCE</scope>
    <source>
        <strain>WB4</strain>
    </source>
</reference>
<dbReference type="SUPFAM" id="SSF53756">
    <property type="entry name" value="UDP-Glycosyltransferase/glycogen phosphorylase"/>
    <property type="match status" value="1"/>
</dbReference>
<evidence type="ECO:0000313" key="2">
    <source>
        <dbReference type="EMBL" id="ADQ80799.1"/>
    </source>
</evidence>
<dbReference type="STRING" id="694427.Palpr_2669"/>
<dbReference type="HOGENOM" id="CLU_365505_0_0_10"/>
<dbReference type="AlphaFoldDB" id="E4T7V5"/>
<dbReference type="KEGG" id="ppn:Palpr_2669"/>
<reference evidence="2 3" key="2">
    <citation type="journal article" date="2011" name="Stand. Genomic Sci.">
        <title>Complete genome sequence of Paludibacter propionicigenes type strain (WB4).</title>
        <authorList>
            <person name="Gronow S."/>
            <person name="Munk C."/>
            <person name="Lapidus A."/>
            <person name="Nolan M."/>
            <person name="Lucas S."/>
            <person name="Hammon N."/>
            <person name="Deshpande S."/>
            <person name="Cheng J.F."/>
            <person name="Tapia R."/>
            <person name="Han C."/>
            <person name="Goodwin L."/>
            <person name="Pitluck S."/>
            <person name="Liolios K."/>
            <person name="Ivanova N."/>
            <person name="Mavromatis K."/>
            <person name="Mikhailova N."/>
            <person name="Pati A."/>
            <person name="Chen A."/>
            <person name="Palaniappan K."/>
            <person name="Land M."/>
            <person name="Hauser L."/>
            <person name="Chang Y.J."/>
            <person name="Jeffries C.D."/>
            <person name="Brambilla E."/>
            <person name="Rohde M."/>
            <person name="Goker M."/>
            <person name="Detter J.C."/>
            <person name="Woyke T."/>
            <person name="Bristow J."/>
            <person name="Eisen J.A."/>
            <person name="Markowitz V."/>
            <person name="Hugenholtz P."/>
            <person name="Kyrpides N.C."/>
            <person name="Klenk H.P."/>
        </authorList>
    </citation>
    <scope>NUCLEOTIDE SEQUENCE [LARGE SCALE GENOMIC DNA]</scope>
    <source>
        <strain evidence="3">DSM 17365 / JCM 13257 / WB4</strain>
    </source>
</reference>
<dbReference type="Proteomes" id="UP000008718">
    <property type="component" value="Chromosome"/>
</dbReference>
<organism evidence="2 3">
    <name type="scientific">Paludibacter propionicigenes (strain DSM 17365 / JCM 13257 / WB4)</name>
    <dbReference type="NCBI Taxonomy" id="694427"/>
    <lineage>
        <taxon>Bacteria</taxon>
        <taxon>Pseudomonadati</taxon>
        <taxon>Bacteroidota</taxon>
        <taxon>Bacteroidia</taxon>
        <taxon>Bacteroidales</taxon>
        <taxon>Paludibacteraceae</taxon>
        <taxon>Paludibacter</taxon>
    </lineage>
</organism>
<proteinExistence type="predicted"/>
<dbReference type="PANTHER" id="PTHR12526">
    <property type="entry name" value="GLYCOSYLTRANSFERASE"/>
    <property type="match status" value="1"/>
</dbReference>
<sequence length="780" mass="88777">MKNENIPEKIDRLISQEAIFSNNSTTLSANTIRKSIHHSHTDKTIDKAEILFITSYPPRECGIATYSQDLITALNNKFNNSLSIKICALENGKTSYNYPDEVKYRLDTSQVTSYLNLAEEINEDDRIQLVLIQHEFGFYKDQEQAFLQLLYEISKPIVVVFHTVLPQPDARLKLEVKNIVAACKSIVVMTKTSAAILMDDYGISTRKINIIAHGTHLVPHLSEKFLKEKYDLVGRKVLTTFGLLSSGKSIETTLNALPAIIKQCPEVIFLIIGKTHPEVVKNDGEVYRESLIEKVKTLGIKNHVKFINKYLDLPTLLEYLQLTDIYLFTTNDPNQAVSGTFAYAMSCGCPIISTPIPHAKEFLGKDTGIIFDFKNSVQLAKGVNLLLNDYSLRKNIITNTLQKIVSTAWENSAVAHAMLFQYMSGNRIQLQYNLPEINLNHFQAMTTEFGMIQFSKINQPNLKSGYTLDDNARALVATCMYFKTSGDKDSITEIRKYLAFIKFCQQPTGNFLNYVDQQKKFTGQNNDVNLDDSNGRAVWALGYVVSLKDILPTSVIANAVSIFELAMEHLATIKSPRAMSFAMKGIFYFHKGKKSNDYLNIVHVYANRLLEMYKYESNIIWEWFEGYMTYANSILPEAMLYAWLMTGENIYKDIARSSFNFLLSLIFNKNGIEVISNKGWLQKGQEAGQFGEQPIDVAYTIMTLSKFYDVFMDEEYHKKMDIAFNWFLGDNRLHQIIYNPCTGGCYDGLEETHVNLNQGAESTVSYLMARLTVEKYKNEE</sequence>
<protein>
    <submittedName>
        <fullName evidence="2">Glycosyl transferase group 1</fullName>
    </submittedName>
</protein>
<dbReference type="OrthoDB" id="9765330at2"/>
<feature type="domain" description="Glycosyl transferase family 1" evidence="1">
    <location>
        <begin position="228"/>
        <end position="400"/>
    </location>
</feature>
<dbReference type="GO" id="GO:0005975">
    <property type="term" value="P:carbohydrate metabolic process"/>
    <property type="evidence" value="ECO:0007669"/>
    <property type="project" value="InterPro"/>
</dbReference>
<dbReference type="eggNOG" id="COG0438">
    <property type="taxonomic scope" value="Bacteria"/>
</dbReference>
<keyword evidence="3" id="KW-1185">Reference proteome</keyword>
<dbReference type="InterPro" id="IPR008928">
    <property type="entry name" value="6-hairpin_glycosidase_sf"/>
</dbReference>